<evidence type="ECO:0000256" key="4">
    <source>
        <dbReference type="ARBA" id="ARBA00022448"/>
    </source>
</evidence>
<dbReference type="InterPro" id="IPR011049">
    <property type="entry name" value="Serralysin-like_metalloprot_C"/>
</dbReference>
<evidence type="ECO:0000256" key="7">
    <source>
        <dbReference type="ARBA" id="ARBA00022729"/>
    </source>
</evidence>
<sequence length="1715" mass="170312">MNKVYKVVWNYSTQKWVAVSELAKGRVKSSVGNECKQMTLFKISPLKVAVMLSLGVFTTNAFAAIAEGTLNGTTNSDVLNYNTVNNLAGPGASGTNYATAVAAIPIGSGSQANQGGVVVGSKSTANALAVAVGSAATANGSSAVALGAATLAQGVNSLAIMRQAGATGNYSMAIGTAAATTGEAGIGIGKSVLSSGTRAIAIGSATNSSTNNYNASTNTQATATDSIAIGTKARAAAASSVVIGVNASGGSGAAGQMNSIAVGANSTAAHNNATAIGYCATTSGVDAIAVGSNAVATINATAIGLNATASVDRSLAVGENTKATAGQSIALGSTLNISGSQAIGLGNNMNITGEGAIGIGGDDFGTATSYTVAGQTITLASAYRETQSSGRGSVAVGTQAQSTGDFASTLGAHSSAVKGATALGAFSDATSEGTVAVGLNATASQANATAIGANATASHYRTVAIGLDSTATYMNATAIGSLAHADKEDAIAIGAKANTTGNSAVAIGKSANSSAQNSIAIGNGEGKTGASGDNSIVLGAYGVANQSNATAIGRTANAVAQDAIAIGRQANASLAGSLALGNGSVTGMSVPDTTLSYNFANDAGANVLPNTQKAANSTVSVGTSSYQRKIINLAAGAVTATSTEAINGSQLYDVVTKVGFNIQENGAAKSRINNNNIVNFADGTYTTASVTDGTNSSTVKFNVVNQAITTTNGVASATGAAGLATSADVVNAVNNTGFNLQANGADGSFIKSGNTVNIAQGSNIVVSKSGNTVTVATSKTPIFDSVETTSLITGRAEIQGELEVAGEAVFQGGITVDGVQTVDMGGNPINNVAEGVYDTDAVNVSQLKANATKVVAGKNVSVSDSKSADGTTYTINANDTSASVSSDSTLLTVTANGTKANGDTTVTDYKVSLTQGSFGTPTTGALVGGTTGVATTADVVTAVNSGYWKVGNNAGAKTAEIKFGDQVNFVNGSGTLSNVTGANVSFDVNVDGKTITVGNDGKLAVNTSALPKGVSVEAGNHTTVTSKAGSAGETIYVVDAEKTTATAGSDAVKVTAGTKDAIGVTNYTVDLSDTTKEQLAKANTAIQNFTTSVNGAKVETITKDNNDVGFVNGTGTTARDDNGNITFDINKANLSTDATGTVSSDKSGNSFATATNVAEAINSASTTLTNKGLNFTGNDGTTARKLGETLNITGTASTAGAYSSANVKTVVTDGKVEIQIADNPVFENITAQNVNATNVNATNVNATTVNATDVTTTTLTTTGDATIGGELVTQGGIRVEGTQTIDMGGNQINNVKAGTLDTDAVNLAQLNSTVANSGWTVKANGDAGERINNNGEVNFIQGDNIVITRTGSDITVKTVDSPNFTTVNATTVNATTVNATNVNATNVTTTDLTATGNTTVNNFTVQNGATVDMGNNVVTNVANGTKATDAVNKGQLDEVAGTANTAIQNFTTSVNGAKVETITKDNNDVGFVNGTGTTARDDNGNITFDINKANLSTDATGTVSSDKSGNSFATANDVANAINNASKAAKTEVKAGDNIVVTNTTGSDGQTVYTVATSKDLTVDSITAGDTTITTDGVTIANGPSITKSGINANNTVITNVAAGTNATDVVNVSQLQGMGNYFNQQIEDMRNHVNIVEDNLEAGLAGARAIAALPQVSRPGASMLAVGLGSYADKGAIAVGFSSISDNGKLTMKVNVDANTENKFGAGVGMGWEW</sequence>
<feature type="domain" description="Trimeric autotransporter adhesin YadA-like head" evidence="12">
    <location>
        <begin position="221"/>
        <end position="247"/>
    </location>
</feature>
<dbReference type="Gene3D" id="6.20.50.100">
    <property type="match status" value="2"/>
</dbReference>
<dbReference type="EMBL" id="MUYU01000005">
    <property type="protein sequence ID" value="OOS25934.1"/>
    <property type="molecule type" value="Genomic_DNA"/>
</dbReference>
<evidence type="ECO:0000259" key="11">
    <source>
        <dbReference type="Pfam" id="PF03895"/>
    </source>
</evidence>
<evidence type="ECO:0000256" key="1">
    <source>
        <dbReference type="ARBA" id="ARBA00004241"/>
    </source>
</evidence>
<feature type="domain" description="Trimeric autotransporter adhesin YadA-like head" evidence="12">
    <location>
        <begin position="500"/>
        <end position="524"/>
    </location>
</feature>
<dbReference type="InterPro" id="IPR045584">
    <property type="entry name" value="Pilin-like"/>
</dbReference>
<feature type="domain" description="Trimeric autotransporter adhesin YadA-like head" evidence="12">
    <location>
        <begin position="475"/>
        <end position="497"/>
    </location>
</feature>
<keyword evidence="10" id="KW-0998">Cell outer membrane</keyword>
<feature type="domain" description="Trimeric autotransporter adhesin YadA-like head" evidence="12">
    <location>
        <begin position="530"/>
        <end position="554"/>
    </location>
</feature>
<reference evidence="15 16" key="1">
    <citation type="submission" date="2017-02" db="EMBL/GenBank/DDBJ databases">
        <title>Draft genome sequence of Moraxella pluranimalium CCUG 54913T type strain.</title>
        <authorList>
            <person name="Salva-Serra F."/>
            <person name="Engstrom-Jakobsson H."/>
            <person name="Thorell K."/>
            <person name="Jaen-Luchoro D."/>
            <person name="Gonzales-Siles L."/>
            <person name="Karlsson R."/>
            <person name="Yazdan S."/>
            <person name="Boulund F."/>
            <person name="Johnning A."/>
            <person name="Engstrand L."/>
            <person name="Kristiansson E."/>
            <person name="Moore E."/>
        </authorList>
    </citation>
    <scope>NUCLEOTIDE SEQUENCE [LARGE SCALE GENOMIC DNA]</scope>
    <source>
        <strain evidence="15 16">CCUG 54913</strain>
    </source>
</reference>
<gene>
    <name evidence="15" type="ORF">B0680_00805</name>
</gene>
<dbReference type="RefSeq" id="WP_078253152.1">
    <property type="nucleotide sequence ID" value="NZ_MUYU01000005.1"/>
</dbReference>
<evidence type="ECO:0000313" key="16">
    <source>
        <dbReference type="Proteomes" id="UP000189800"/>
    </source>
</evidence>
<comment type="similarity">
    <text evidence="3">Belongs to the autotransporter-2 (AT-2) (TC 1.B.40) family.</text>
</comment>
<feature type="domain" description="Trimeric autotransporter adhesin YadA-like stalk" evidence="13">
    <location>
        <begin position="1418"/>
        <end position="1457"/>
    </location>
</feature>
<evidence type="ECO:0000313" key="15">
    <source>
        <dbReference type="EMBL" id="OOS25934.1"/>
    </source>
</evidence>
<protein>
    <recommendedName>
        <fullName evidence="17">Autotransporter adhesin</fullName>
    </recommendedName>
</protein>
<dbReference type="Pfam" id="PF05658">
    <property type="entry name" value="YadA_head"/>
    <property type="match status" value="11"/>
</dbReference>
<dbReference type="Gene3D" id="3.30.1300.30">
    <property type="entry name" value="GSPII I/J protein-like"/>
    <property type="match status" value="1"/>
</dbReference>
<dbReference type="Pfam" id="PF13018">
    <property type="entry name" value="ESPR"/>
    <property type="match status" value="1"/>
</dbReference>
<evidence type="ECO:0000256" key="10">
    <source>
        <dbReference type="ARBA" id="ARBA00023237"/>
    </source>
</evidence>
<dbReference type="SUPFAM" id="SSF54523">
    <property type="entry name" value="Pili subunits"/>
    <property type="match status" value="1"/>
</dbReference>
<feature type="domain" description="Trimeric autotransporter adhesin YadA-like stalk" evidence="13">
    <location>
        <begin position="829"/>
        <end position="868"/>
    </location>
</feature>
<feature type="domain" description="Trimeric autotransporter adhesin YadA-like head" evidence="12">
    <location>
        <begin position="389"/>
        <end position="411"/>
    </location>
</feature>
<feature type="domain" description="Trimeric autotransporter adhesin YadA-like head" evidence="12">
    <location>
        <begin position="152"/>
        <end position="177"/>
    </location>
</feature>
<dbReference type="GO" id="GO:0009986">
    <property type="term" value="C:cell surface"/>
    <property type="evidence" value="ECO:0007669"/>
    <property type="project" value="UniProtKB-SubCell"/>
</dbReference>
<dbReference type="GO" id="GO:0015031">
    <property type="term" value="P:protein transport"/>
    <property type="evidence" value="ECO:0007669"/>
    <property type="project" value="UniProtKB-KW"/>
</dbReference>
<keyword evidence="7" id="KW-0732">Signal</keyword>
<dbReference type="STRING" id="470453.B0680_00805"/>
<evidence type="ECO:0000256" key="5">
    <source>
        <dbReference type="ARBA" id="ARBA00022452"/>
    </source>
</evidence>
<feature type="domain" description="Trimeric autotransporter adhesin YadA-like head" evidence="12">
    <location>
        <begin position="560"/>
        <end position="584"/>
    </location>
</feature>
<keyword evidence="6" id="KW-0812">Transmembrane</keyword>
<dbReference type="Gene3D" id="3.90.1780.10">
    <property type="entry name" value="Trimeric adhesin"/>
    <property type="match status" value="1"/>
</dbReference>
<evidence type="ECO:0008006" key="17">
    <source>
        <dbReference type="Google" id="ProtNLM"/>
    </source>
</evidence>
<comment type="caution">
    <text evidence="15">The sequence shown here is derived from an EMBL/GenBank/DDBJ whole genome shotgun (WGS) entry which is preliminary data.</text>
</comment>
<feature type="domain" description="Trimeric autotransporter adhesin YadA-like stalk" evidence="13">
    <location>
        <begin position="629"/>
        <end position="667"/>
    </location>
</feature>
<dbReference type="Gene3D" id="1.20.5.170">
    <property type="match status" value="1"/>
</dbReference>
<feature type="domain" description="Trimeric autotransporter adhesin YadA-like head" evidence="12">
    <location>
        <begin position="258"/>
        <end position="278"/>
    </location>
</feature>
<accession>A0A1T0CU98</accession>
<dbReference type="InterPro" id="IPR008640">
    <property type="entry name" value="Adhesin_Head_dom"/>
</dbReference>
<evidence type="ECO:0000256" key="3">
    <source>
        <dbReference type="ARBA" id="ARBA00005848"/>
    </source>
</evidence>
<feature type="domain" description="Trimeric autotransporter adhesin YadA-like head" evidence="12">
    <location>
        <begin position="443"/>
        <end position="468"/>
    </location>
</feature>
<evidence type="ECO:0000256" key="6">
    <source>
        <dbReference type="ARBA" id="ARBA00022692"/>
    </source>
</evidence>
<evidence type="ECO:0000256" key="2">
    <source>
        <dbReference type="ARBA" id="ARBA00004442"/>
    </source>
</evidence>
<feature type="domain" description="Trimeric autotransporter adhesin YadA-like head" evidence="12">
    <location>
        <begin position="313"/>
        <end position="333"/>
    </location>
</feature>
<feature type="domain" description="ESPR" evidence="14">
    <location>
        <begin position="1"/>
        <end position="31"/>
    </location>
</feature>
<feature type="domain" description="Trimeric autotransporter adhesin YadA-like stalk" evidence="13">
    <location>
        <begin position="1598"/>
        <end position="1621"/>
    </location>
</feature>
<dbReference type="Pfam" id="PF05662">
    <property type="entry name" value="YadA_stalk"/>
    <property type="match status" value="5"/>
</dbReference>
<keyword evidence="9" id="KW-0472">Membrane</keyword>
<keyword evidence="4" id="KW-0813">Transport</keyword>
<comment type="subcellular location">
    <subcellularLocation>
        <location evidence="2">Cell outer membrane</location>
    </subcellularLocation>
    <subcellularLocation>
        <location evidence="1">Cell surface</location>
    </subcellularLocation>
</comment>
<evidence type="ECO:0000259" key="13">
    <source>
        <dbReference type="Pfam" id="PF05662"/>
    </source>
</evidence>
<name>A0A1T0CU98_9GAMM</name>
<evidence type="ECO:0000259" key="12">
    <source>
        <dbReference type="Pfam" id="PF05658"/>
    </source>
</evidence>
<dbReference type="InterPro" id="IPR005594">
    <property type="entry name" value="YadA_C"/>
</dbReference>
<dbReference type="OrthoDB" id="5680814at2"/>
<dbReference type="InterPro" id="IPR008635">
    <property type="entry name" value="Coiled_stalk_dom"/>
</dbReference>
<evidence type="ECO:0000259" key="14">
    <source>
        <dbReference type="Pfam" id="PF13018"/>
    </source>
</evidence>
<dbReference type="CDD" id="cd12820">
    <property type="entry name" value="LbR_YadA-like"/>
    <property type="match status" value="2"/>
</dbReference>
<evidence type="ECO:0000256" key="9">
    <source>
        <dbReference type="ARBA" id="ARBA00023136"/>
    </source>
</evidence>
<keyword evidence="5" id="KW-1134">Transmembrane beta strand</keyword>
<dbReference type="Gene3D" id="2.150.10.10">
    <property type="entry name" value="Serralysin-like metalloprotease, C-terminal"/>
    <property type="match status" value="5"/>
</dbReference>
<dbReference type="Pfam" id="PF03895">
    <property type="entry name" value="YadA_anchor"/>
    <property type="match status" value="1"/>
</dbReference>
<proteinExistence type="inferred from homology"/>
<evidence type="ECO:0000256" key="8">
    <source>
        <dbReference type="ARBA" id="ARBA00022927"/>
    </source>
</evidence>
<dbReference type="InterPro" id="IPR037174">
    <property type="entry name" value="Trimeric_adhesin"/>
</dbReference>
<feature type="domain" description="Trimeric autotransporter adhesin YadA-like head" evidence="12">
    <location>
        <begin position="419"/>
        <end position="441"/>
    </location>
</feature>
<keyword evidence="16" id="KW-1185">Reference proteome</keyword>
<dbReference type="GO" id="GO:0009279">
    <property type="term" value="C:cell outer membrane"/>
    <property type="evidence" value="ECO:0007669"/>
    <property type="project" value="UniProtKB-SubCell"/>
</dbReference>
<feature type="domain" description="Trimeric autotransporter adhesin YadA-like stalk" evidence="13">
    <location>
        <begin position="1291"/>
        <end position="1325"/>
    </location>
</feature>
<organism evidence="15 16">
    <name type="scientific">Moraxella pluranimalium</name>
    <dbReference type="NCBI Taxonomy" id="470453"/>
    <lineage>
        <taxon>Bacteria</taxon>
        <taxon>Pseudomonadati</taxon>
        <taxon>Pseudomonadota</taxon>
        <taxon>Gammaproteobacteria</taxon>
        <taxon>Moraxellales</taxon>
        <taxon>Moraxellaceae</taxon>
        <taxon>Moraxella</taxon>
    </lineage>
</organism>
<dbReference type="SUPFAM" id="SSF101967">
    <property type="entry name" value="Adhesin YadA, collagen-binding domain"/>
    <property type="match status" value="4"/>
</dbReference>
<dbReference type="Proteomes" id="UP000189800">
    <property type="component" value="Unassembled WGS sequence"/>
</dbReference>
<feature type="domain" description="Trimeric autotransporter adhesin YadA-like C-terminal membrane anchor" evidence="11">
    <location>
        <begin position="1655"/>
        <end position="1715"/>
    </location>
</feature>
<dbReference type="InterPro" id="IPR024973">
    <property type="entry name" value="ESPR"/>
</dbReference>
<keyword evidence="8" id="KW-0653">Protein transport</keyword>